<protein>
    <submittedName>
        <fullName evidence="2">Uncharacterized protein</fullName>
    </submittedName>
</protein>
<dbReference type="EMBL" id="QGKX02000996">
    <property type="protein sequence ID" value="KAF3554335.1"/>
    <property type="molecule type" value="Genomic_DNA"/>
</dbReference>
<name>A0A8S9QYF2_BRACR</name>
<accession>A0A8S9QYF2</accession>
<feature type="region of interest" description="Disordered" evidence="1">
    <location>
        <begin position="69"/>
        <end position="109"/>
    </location>
</feature>
<feature type="compositionally biased region" description="Polar residues" evidence="1">
    <location>
        <begin position="75"/>
        <end position="109"/>
    </location>
</feature>
<evidence type="ECO:0000313" key="2">
    <source>
        <dbReference type="EMBL" id="KAF3554335.1"/>
    </source>
</evidence>
<proteinExistence type="predicted"/>
<feature type="compositionally biased region" description="Polar residues" evidence="1">
    <location>
        <begin position="1"/>
        <end position="12"/>
    </location>
</feature>
<gene>
    <name evidence="2" type="ORF">F2Q69_00012634</name>
</gene>
<reference evidence="2" key="1">
    <citation type="submission" date="2019-12" db="EMBL/GenBank/DDBJ databases">
        <title>Genome sequencing and annotation of Brassica cretica.</title>
        <authorList>
            <person name="Studholme D.J."/>
            <person name="Sarris P."/>
        </authorList>
    </citation>
    <scope>NUCLEOTIDE SEQUENCE</scope>
    <source>
        <strain evidence="2">PFS-109/04</strain>
        <tissue evidence="2">Leaf</tissue>
    </source>
</reference>
<feature type="region of interest" description="Disordered" evidence="1">
    <location>
        <begin position="1"/>
        <end position="23"/>
    </location>
</feature>
<comment type="caution">
    <text evidence="2">The sequence shown here is derived from an EMBL/GenBank/DDBJ whole genome shotgun (WGS) entry which is preliminary data.</text>
</comment>
<dbReference type="Proteomes" id="UP000712600">
    <property type="component" value="Unassembled WGS sequence"/>
</dbReference>
<evidence type="ECO:0000256" key="1">
    <source>
        <dbReference type="SAM" id="MobiDB-lite"/>
    </source>
</evidence>
<evidence type="ECO:0000313" key="3">
    <source>
        <dbReference type="Proteomes" id="UP000712600"/>
    </source>
</evidence>
<dbReference type="AlphaFoldDB" id="A0A8S9QYF2"/>
<organism evidence="2 3">
    <name type="scientific">Brassica cretica</name>
    <name type="common">Mustard</name>
    <dbReference type="NCBI Taxonomy" id="69181"/>
    <lineage>
        <taxon>Eukaryota</taxon>
        <taxon>Viridiplantae</taxon>
        <taxon>Streptophyta</taxon>
        <taxon>Embryophyta</taxon>
        <taxon>Tracheophyta</taxon>
        <taxon>Spermatophyta</taxon>
        <taxon>Magnoliopsida</taxon>
        <taxon>eudicotyledons</taxon>
        <taxon>Gunneridae</taxon>
        <taxon>Pentapetalae</taxon>
        <taxon>rosids</taxon>
        <taxon>malvids</taxon>
        <taxon>Brassicales</taxon>
        <taxon>Brassicaceae</taxon>
        <taxon>Brassiceae</taxon>
        <taxon>Brassica</taxon>
    </lineage>
</organism>
<sequence>MFPNRPRTSSSMAIGPRGSQAWSLHRDRARAKFGRYISGTSGKLGFSYFLNLNGNRLCEFRFPQFGARRRGGTDQYDSQPQNAQPDMSTDNRNNMQTPLNGGSNDDQNTLVADMSTANATANAATLEEFKKMFYAYEKRSEEQDKLVGTLTKKVETLMARTRAVLPLNLRKSAEEDSTSQPHSTDMEHCGNILRDRTLAKHPLPRNGAQRILHLLLRTRRLMKSSMSTWIPTTSPTTLMRTLTDIREEPEASRLRKAPRSINR</sequence>